<sequence length="191" mass="20031">MGKQKWTRAAVVTATLAGMLGVTGAATAAEAVPGCQVTVSKSQFDYGRFTRRALDAQPGPDGDLVAGRQMATINVTCAEPRRVALFFRGAVSADGTAFRFGDQGKVRLRLWRAQADGQPVQIGQGDAGMPAVAWGEQAWLAPDRGVVIQGGRPLSRLTVQMEALATLPAMATATGTAQRLAGSGRIEVQTY</sequence>
<reference evidence="3" key="1">
    <citation type="submission" date="2018-06" db="EMBL/GenBank/DDBJ databases">
        <authorList>
            <person name="Feng T."/>
            <person name="Jeon C.O."/>
        </authorList>
    </citation>
    <scope>NUCLEOTIDE SEQUENCE [LARGE SCALE GENOMIC DNA]</scope>
    <source>
        <strain evidence="3">S23</strain>
    </source>
</reference>
<comment type="caution">
    <text evidence="2">The sequence shown here is derived from an EMBL/GenBank/DDBJ whole genome shotgun (WGS) entry which is preliminary data.</text>
</comment>
<proteinExistence type="predicted"/>
<dbReference type="Proteomes" id="UP000255165">
    <property type="component" value="Unassembled WGS sequence"/>
</dbReference>
<feature type="signal peptide" evidence="1">
    <location>
        <begin position="1"/>
        <end position="28"/>
    </location>
</feature>
<protein>
    <recommendedName>
        <fullName evidence="4">DUF1120 domain-containing protein</fullName>
    </recommendedName>
</protein>
<evidence type="ECO:0000256" key="1">
    <source>
        <dbReference type="SAM" id="SignalP"/>
    </source>
</evidence>
<keyword evidence="3" id="KW-1185">Reference proteome</keyword>
<feature type="chain" id="PRO_5017075484" description="DUF1120 domain-containing protein" evidence="1">
    <location>
        <begin position="29"/>
        <end position="191"/>
    </location>
</feature>
<dbReference type="EMBL" id="QKWJ01000069">
    <property type="protein sequence ID" value="RDK06212.1"/>
    <property type="molecule type" value="Genomic_DNA"/>
</dbReference>
<keyword evidence="1" id="KW-0732">Signal</keyword>
<evidence type="ECO:0000313" key="3">
    <source>
        <dbReference type="Proteomes" id="UP000255165"/>
    </source>
</evidence>
<organism evidence="2 3">
    <name type="scientific">Cupriavidus lacunae</name>
    <dbReference type="NCBI Taxonomy" id="2666307"/>
    <lineage>
        <taxon>Bacteria</taxon>
        <taxon>Pseudomonadati</taxon>
        <taxon>Pseudomonadota</taxon>
        <taxon>Betaproteobacteria</taxon>
        <taxon>Burkholderiales</taxon>
        <taxon>Burkholderiaceae</taxon>
        <taxon>Cupriavidus</taxon>
    </lineage>
</organism>
<evidence type="ECO:0000313" key="2">
    <source>
        <dbReference type="EMBL" id="RDK06212.1"/>
    </source>
</evidence>
<dbReference type="AlphaFoldDB" id="A0A370NKT4"/>
<evidence type="ECO:0008006" key="4">
    <source>
        <dbReference type="Google" id="ProtNLM"/>
    </source>
</evidence>
<gene>
    <name evidence="2" type="ORF">DN412_32815</name>
</gene>
<name>A0A370NKT4_9BURK</name>
<accession>A0A370NKT4</accession>
<dbReference type="RefSeq" id="WP_115215396.1">
    <property type="nucleotide sequence ID" value="NZ_QKWJ01000069.1"/>
</dbReference>